<dbReference type="Gene3D" id="3.30.70.270">
    <property type="match status" value="1"/>
</dbReference>
<organism evidence="4 5">
    <name type="scientific">Niveibacterium umoris</name>
    <dbReference type="NCBI Taxonomy" id="1193620"/>
    <lineage>
        <taxon>Bacteria</taxon>
        <taxon>Pseudomonadati</taxon>
        <taxon>Pseudomonadota</taxon>
        <taxon>Betaproteobacteria</taxon>
        <taxon>Rhodocyclales</taxon>
        <taxon>Rhodocyclaceae</taxon>
        <taxon>Niveibacterium</taxon>
    </lineage>
</organism>
<keyword evidence="1" id="KW-0175">Coiled coil</keyword>
<gene>
    <name evidence="4" type="ORF">GGR36_001452</name>
</gene>
<dbReference type="InterPro" id="IPR011990">
    <property type="entry name" value="TPR-like_helical_dom_sf"/>
</dbReference>
<evidence type="ECO:0000256" key="1">
    <source>
        <dbReference type="SAM" id="Coils"/>
    </source>
</evidence>
<dbReference type="CDD" id="cd01948">
    <property type="entry name" value="EAL"/>
    <property type="match status" value="1"/>
</dbReference>
<dbReference type="AlphaFoldDB" id="A0A840BII4"/>
<dbReference type="InterPro" id="IPR035919">
    <property type="entry name" value="EAL_sf"/>
</dbReference>
<dbReference type="InterPro" id="IPR019734">
    <property type="entry name" value="TPR_rpt"/>
</dbReference>
<dbReference type="Pfam" id="PF00563">
    <property type="entry name" value="EAL"/>
    <property type="match status" value="1"/>
</dbReference>
<feature type="domain" description="EAL" evidence="2">
    <location>
        <begin position="557"/>
        <end position="811"/>
    </location>
</feature>
<feature type="domain" description="GGDEF" evidence="3">
    <location>
        <begin position="416"/>
        <end position="548"/>
    </location>
</feature>
<dbReference type="CDD" id="cd01949">
    <property type="entry name" value="GGDEF"/>
    <property type="match status" value="1"/>
</dbReference>
<evidence type="ECO:0000313" key="4">
    <source>
        <dbReference type="EMBL" id="MBB4012144.1"/>
    </source>
</evidence>
<evidence type="ECO:0000313" key="5">
    <source>
        <dbReference type="Proteomes" id="UP000561045"/>
    </source>
</evidence>
<feature type="coiled-coil region" evidence="1">
    <location>
        <begin position="364"/>
        <end position="391"/>
    </location>
</feature>
<dbReference type="Pfam" id="PF00990">
    <property type="entry name" value="GGDEF"/>
    <property type="match status" value="1"/>
</dbReference>
<dbReference type="Gene3D" id="1.25.40.10">
    <property type="entry name" value="Tetratricopeptide repeat domain"/>
    <property type="match status" value="1"/>
</dbReference>
<protein>
    <submittedName>
        <fullName evidence="4">Diguanylate cyclase (GGDEF)-like protein</fullName>
    </submittedName>
</protein>
<sequence>MDTGFASTAERDAALAALNALTARIEYEPRTVVELANALYAEADEALIRGAALVQRGAAQRILGQHGEALASLQAALYELADTDDLDWQGEAHLQLVALYGLGQSFELAEHHQALAQAAFKRSGNPHGILRARVFSAISLGIADRDEEALALLSDTCSEYARLTEPDPVGHAMCLANLAAALTYLGRPEQAQQCLDEALPLALSAKSLRAEAMICTRAANLAKQRSDVGTARALATRANDIATRVGFVQLIALATQVLAEIAEADGDMKLAVSLTDNALQAAVSAGDRSCAIGVLREAALRAERMGDVVRALADWKAHFDERLKFLDERYRSSVHFQQTEHTIALARKHGAELESEVRHQTEAMEATLAKLRAEADRRRQAEAELRQLADYDPLTACASWHRFPSIVNEVVNTSPQGAAILLVDLRGLKAINDEWGHLVGDQLVREAAARLRSSVAPDAVVRLGGDEFVVVLAGTLRALTAGEIAARVVERISAPFSINGEMLQISTSIGVARYPDHGCDAESLLQSADLALSAAKLDHRRQVVFYDAIYGQRLKRSNQMRRLLRTALARREFTLCYQPQIRLSDRVLIGFEALIGWQSPELGAVSPAEFIPLAETGGEILSLGRWVFESAFAQAKVWTTQTGRPLRMSVNLSMRQFRDPLLGKQIREALDASGLAPDQVELEVTESCAMEDPEQTLETLGALRDLGVRVALDDFGTGYSNIAQLVRMPISSLKLDRSLINGVGRESRRNTIVLTVIRVAHTLNIETVAEGIEDEATLDAVKALGATHGQGYHFGQALAPDDPTLLRWIAQA</sequence>
<proteinExistence type="predicted"/>
<dbReference type="SUPFAM" id="SSF55073">
    <property type="entry name" value="Nucleotide cyclase"/>
    <property type="match status" value="1"/>
</dbReference>
<dbReference type="SMART" id="SM00028">
    <property type="entry name" value="TPR"/>
    <property type="match status" value="2"/>
</dbReference>
<comment type="caution">
    <text evidence="4">The sequence shown here is derived from an EMBL/GenBank/DDBJ whole genome shotgun (WGS) entry which is preliminary data.</text>
</comment>
<evidence type="ECO:0000259" key="3">
    <source>
        <dbReference type="PROSITE" id="PS50887"/>
    </source>
</evidence>
<accession>A0A840BII4</accession>
<dbReference type="RefSeq" id="WP_183633662.1">
    <property type="nucleotide sequence ID" value="NZ_BAABLE010000011.1"/>
</dbReference>
<dbReference type="PROSITE" id="PS50883">
    <property type="entry name" value="EAL"/>
    <property type="match status" value="1"/>
</dbReference>
<dbReference type="SMART" id="SM00052">
    <property type="entry name" value="EAL"/>
    <property type="match status" value="1"/>
</dbReference>
<evidence type="ECO:0000259" key="2">
    <source>
        <dbReference type="PROSITE" id="PS50883"/>
    </source>
</evidence>
<dbReference type="InterPro" id="IPR000160">
    <property type="entry name" value="GGDEF_dom"/>
</dbReference>
<reference evidence="4 5" key="1">
    <citation type="submission" date="2020-08" db="EMBL/GenBank/DDBJ databases">
        <title>Genomic Encyclopedia of Type Strains, Phase IV (KMG-IV): sequencing the most valuable type-strain genomes for metagenomic binning, comparative biology and taxonomic classification.</title>
        <authorList>
            <person name="Goeker M."/>
        </authorList>
    </citation>
    <scope>NUCLEOTIDE SEQUENCE [LARGE SCALE GENOMIC DNA]</scope>
    <source>
        <strain evidence="4 5">DSM 106739</strain>
    </source>
</reference>
<dbReference type="SMART" id="SM00267">
    <property type="entry name" value="GGDEF"/>
    <property type="match status" value="1"/>
</dbReference>
<dbReference type="InterPro" id="IPR001633">
    <property type="entry name" value="EAL_dom"/>
</dbReference>
<name>A0A840BII4_9RHOO</name>
<dbReference type="EMBL" id="JACIET010000001">
    <property type="protein sequence ID" value="MBB4012144.1"/>
    <property type="molecule type" value="Genomic_DNA"/>
</dbReference>
<dbReference type="NCBIfam" id="TIGR00254">
    <property type="entry name" value="GGDEF"/>
    <property type="match status" value="1"/>
</dbReference>
<dbReference type="SUPFAM" id="SSF141868">
    <property type="entry name" value="EAL domain-like"/>
    <property type="match status" value="1"/>
</dbReference>
<dbReference type="InterPro" id="IPR029787">
    <property type="entry name" value="Nucleotide_cyclase"/>
</dbReference>
<dbReference type="Proteomes" id="UP000561045">
    <property type="component" value="Unassembled WGS sequence"/>
</dbReference>
<dbReference type="InterPro" id="IPR052155">
    <property type="entry name" value="Biofilm_reg_signaling"/>
</dbReference>
<dbReference type="Gene3D" id="3.20.20.450">
    <property type="entry name" value="EAL domain"/>
    <property type="match status" value="1"/>
</dbReference>
<dbReference type="InterPro" id="IPR043128">
    <property type="entry name" value="Rev_trsase/Diguanyl_cyclase"/>
</dbReference>
<dbReference type="PANTHER" id="PTHR44757:SF2">
    <property type="entry name" value="BIOFILM ARCHITECTURE MAINTENANCE PROTEIN MBAA"/>
    <property type="match status" value="1"/>
</dbReference>
<dbReference type="PANTHER" id="PTHR44757">
    <property type="entry name" value="DIGUANYLATE CYCLASE DGCP"/>
    <property type="match status" value="1"/>
</dbReference>
<dbReference type="SUPFAM" id="SSF48452">
    <property type="entry name" value="TPR-like"/>
    <property type="match status" value="1"/>
</dbReference>
<keyword evidence="5" id="KW-1185">Reference proteome</keyword>
<dbReference type="PROSITE" id="PS50887">
    <property type="entry name" value="GGDEF"/>
    <property type="match status" value="1"/>
</dbReference>